<dbReference type="GO" id="GO:0003700">
    <property type="term" value="F:DNA-binding transcription factor activity"/>
    <property type="evidence" value="ECO:0007669"/>
    <property type="project" value="InterPro"/>
</dbReference>
<name>A0A7J6W1C1_THATH</name>
<dbReference type="AlphaFoldDB" id="A0A7J6W1C1"/>
<evidence type="ECO:0000313" key="1">
    <source>
        <dbReference type="EMBL" id="KAF5191174.1"/>
    </source>
</evidence>
<dbReference type="PANTHER" id="PTHR46196">
    <property type="entry name" value="TRANSCRIPTION FACTOR BHLH155-LIKE ISOFORM X1-RELATED"/>
    <property type="match status" value="1"/>
</dbReference>
<comment type="caution">
    <text evidence="1">The sequence shown here is derived from an EMBL/GenBank/DDBJ whole genome shotgun (WGS) entry which is preliminary data.</text>
</comment>
<dbReference type="GO" id="GO:0003677">
    <property type="term" value="F:DNA binding"/>
    <property type="evidence" value="ECO:0007669"/>
    <property type="project" value="UniProtKB-KW"/>
</dbReference>
<proteinExistence type="predicted"/>
<gene>
    <name evidence="1" type="ORF">FRX31_019240</name>
</gene>
<sequence length="68" mass="7646">MFFLQNVTKHADKLRKCAESKFRDKKMSLLGSCSHEHGSSWALDVEGQAEICPLVVENLNIDGQILVE</sequence>
<dbReference type="InterPro" id="IPR043561">
    <property type="entry name" value="LHW-like"/>
</dbReference>
<feature type="non-terminal residue" evidence="1">
    <location>
        <position position="1"/>
    </location>
</feature>
<reference evidence="1 2" key="1">
    <citation type="submission" date="2020-06" db="EMBL/GenBank/DDBJ databases">
        <title>Transcriptomic and genomic resources for Thalictrum thalictroides and T. hernandezii: Facilitating candidate gene discovery in an emerging model plant lineage.</title>
        <authorList>
            <person name="Arias T."/>
            <person name="Riano-Pachon D.M."/>
            <person name="Di Stilio V.S."/>
        </authorList>
    </citation>
    <scope>NUCLEOTIDE SEQUENCE [LARGE SCALE GENOMIC DNA]</scope>
    <source>
        <strain evidence="2">cv. WT478/WT964</strain>
        <tissue evidence="1">Leaves</tissue>
    </source>
</reference>
<dbReference type="PANTHER" id="PTHR46196:SF1">
    <property type="entry name" value="TRANSCRIPTION FACTOR EMB1444-RELATED"/>
    <property type="match status" value="1"/>
</dbReference>
<dbReference type="OrthoDB" id="778365at2759"/>
<dbReference type="EMBL" id="JABWDY010023119">
    <property type="protein sequence ID" value="KAF5191174.1"/>
    <property type="molecule type" value="Genomic_DNA"/>
</dbReference>
<dbReference type="Proteomes" id="UP000554482">
    <property type="component" value="Unassembled WGS sequence"/>
</dbReference>
<keyword evidence="1" id="KW-0238">DNA-binding</keyword>
<keyword evidence="2" id="KW-1185">Reference proteome</keyword>
<organism evidence="1 2">
    <name type="scientific">Thalictrum thalictroides</name>
    <name type="common">Rue-anemone</name>
    <name type="synonym">Anemone thalictroides</name>
    <dbReference type="NCBI Taxonomy" id="46969"/>
    <lineage>
        <taxon>Eukaryota</taxon>
        <taxon>Viridiplantae</taxon>
        <taxon>Streptophyta</taxon>
        <taxon>Embryophyta</taxon>
        <taxon>Tracheophyta</taxon>
        <taxon>Spermatophyta</taxon>
        <taxon>Magnoliopsida</taxon>
        <taxon>Ranunculales</taxon>
        <taxon>Ranunculaceae</taxon>
        <taxon>Thalictroideae</taxon>
        <taxon>Thalictrum</taxon>
    </lineage>
</organism>
<evidence type="ECO:0000313" key="2">
    <source>
        <dbReference type="Proteomes" id="UP000554482"/>
    </source>
</evidence>
<accession>A0A7J6W1C1</accession>
<protein>
    <submittedName>
        <fullName evidence="1">Basic helix loop helix (BHLH) DNA-binding superfamily protein</fullName>
    </submittedName>
</protein>